<reference evidence="1" key="1">
    <citation type="submission" date="2017-11" db="EMBL/GenBank/DDBJ databases">
        <authorList>
            <person name="Kajale S.C."/>
            <person name="Sharma A."/>
        </authorList>
    </citation>
    <scope>NUCLEOTIDE SEQUENCE</scope>
    <source>
        <strain evidence="1">LS1_42</strain>
    </source>
</reference>
<dbReference type="NCBIfam" id="TIGR01460">
    <property type="entry name" value="HAD-SF-IIA"/>
    <property type="match status" value="1"/>
</dbReference>
<dbReference type="RefSeq" id="WP_148860554.1">
    <property type="nucleotide sequence ID" value="NZ_PHNJ01000022.1"/>
</dbReference>
<dbReference type="GO" id="GO:0016791">
    <property type="term" value="F:phosphatase activity"/>
    <property type="evidence" value="ECO:0007669"/>
    <property type="project" value="TreeGrafter"/>
</dbReference>
<dbReference type="EMBL" id="PHNJ01000022">
    <property type="protein sequence ID" value="TYL36140.1"/>
    <property type="molecule type" value="Genomic_DNA"/>
</dbReference>
<dbReference type="SUPFAM" id="SSF56784">
    <property type="entry name" value="HAD-like"/>
    <property type="match status" value="1"/>
</dbReference>
<keyword evidence="2" id="KW-1185">Reference proteome</keyword>
<evidence type="ECO:0000313" key="2">
    <source>
        <dbReference type="Proteomes" id="UP000766904"/>
    </source>
</evidence>
<name>A0A8J8PX88_9EURY</name>
<protein>
    <submittedName>
        <fullName evidence="1">HAD family hydrolase</fullName>
    </submittedName>
</protein>
<sequence length="265" mass="27848">MTNNTLEGAVIDLDGTVYLSEQLVDGARAGIEQLRAAGIDVLFLTNNPIKPRTDYRDRLRALGIDATLEEVINSASIAADYLATHHPNAATFVVGEPPLVAELRAANVEVTTDPQTANVVLASMDRSFDYAALRDVLEAFDEGPAPIFYATNPDRTCPTADGEIPDAAAMIGAIEGLTGRELDAVLGKPSRYAVEAAMRQLGTTPANCLVVGDRIATDVKMGTESGMSTALVLSGATDRADVAAAATEPDYVLESLGAVTSVLRQ</sequence>
<dbReference type="Pfam" id="PF13344">
    <property type="entry name" value="Hydrolase_6"/>
    <property type="match status" value="1"/>
</dbReference>
<proteinExistence type="predicted"/>
<dbReference type="GO" id="GO:0005737">
    <property type="term" value="C:cytoplasm"/>
    <property type="evidence" value="ECO:0007669"/>
    <property type="project" value="TreeGrafter"/>
</dbReference>
<dbReference type="InterPro" id="IPR023214">
    <property type="entry name" value="HAD_sf"/>
</dbReference>
<dbReference type="PANTHER" id="PTHR19288:SF46">
    <property type="entry name" value="HALOACID DEHALOGENASE-LIKE HYDROLASE DOMAIN-CONTAINING PROTEIN 2"/>
    <property type="match status" value="1"/>
</dbReference>
<dbReference type="AlphaFoldDB" id="A0A8J8PX88"/>
<dbReference type="OrthoDB" id="25155at2157"/>
<organism evidence="1 2">
    <name type="scientific">Natronococcus pandeyae</name>
    <dbReference type="NCBI Taxonomy" id="2055836"/>
    <lineage>
        <taxon>Archaea</taxon>
        <taxon>Methanobacteriati</taxon>
        <taxon>Methanobacteriota</taxon>
        <taxon>Stenosarchaea group</taxon>
        <taxon>Halobacteria</taxon>
        <taxon>Halobacteriales</taxon>
        <taxon>Natrialbaceae</taxon>
        <taxon>Natronococcus</taxon>
    </lineage>
</organism>
<evidence type="ECO:0000313" key="1">
    <source>
        <dbReference type="EMBL" id="TYL36140.1"/>
    </source>
</evidence>
<dbReference type="PANTHER" id="PTHR19288">
    <property type="entry name" value="4-NITROPHENYLPHOSPHATASE-RELATED"/>
    <property type="match status" value="1"/>
</dbReference>
<dbReference type="Pfam" id="PF13242">
    <property type="entry name" value="Hydrolase_like"/>
    <property type="match status" value="1"/>
</dbReference>
<dbReference type="Gene3D" id="3.40.50.1000">
    <property type="entry name" value="HAD superfamily/HAD-like"/>
    <property type="match status" value="2"/>
</dbReference>
<accession>A0A8J8PX88</accession>
<keyword evidence="1" id="KW-0378">Hydrolase</keyword>
<gene>
    <name evidence="1" type="ORF">CV102_24220</name>
</gene>
<dbReference type="InterPro" id="IPR036412">
    <property type="entry name" value="HAD-like_sf"/>
</dbReference>
<dbReference type="Proteomes" id="UP000766904">
    <property type="component" value="Unassembled WGS sequence"/>
</dbReference>
<dbReference type="InterPro" id="IPR006357">
    <property type="entry name" value="HAD-SF_hydro_IIA"/>
</dbReference>
<comment type="caution">
    <text evidence="1">The sequence shown here is derived from an EMBL/GenBank/DDBJ whole genome shotgun (WGS) entry which is preliminary data.</text>
</comment>